<comment type="similarity">
    <text evidence="1">Belongs to the leucine-binding protein family.</text>
</comment>
<dbReference type="SUPFAM" id="SSF53822">
    <property type="entry name" value="Periplasmic binding protein-like I"/>
    <property type="match status" value="1"/>
</dbReference>
<organism evidence="7 8">
    <name type="scientific">Humitalea rosea</name>
    <dbReference type="NCBI Taxonomy" id="990373"/>
    <lineage>
        <taxon>Bacteria</taxon>
        <taxon>Pseudomonadati</taxon>
        <taxon>Pseudomonadota</taxon>
        <taxon>Alphaproteobacteria</taxon>
        <taxon>Acetobacterales</taxon>
        <taxon>Roseomonadaceae</taxon>
        <taxon>Humitalea</taxon>
    </lineage>
</organism>
<feature type="signal peptide" evidence="5">
    <location>
        <begin position="1"/>
        <end position="22"/>
    </location>
</feature>
<dbReference type="Pfam" id="PF13458">
    <property type="entry name" value="Peripla_BP_6"/>
    <property type="match status" value="1"/>
</dbReference>
<sequence>MHFNRRNAIKVFGAGLAAGAIAAPAVARAQSAPYKLGFISALSGPSEPLGRPMLMGAEIAVEEINAAGGINGRRLELAVRDSKAKPDVATVATRELVGEGCNMLLGTVSSAVALAISGMLQQENAILITCAAHSMRLTHENFNRNYFRITDNPFMRQGAQAKLMAELHPDVPAWGGLIPDHEYGRSTWEAFKYALNRFYPRIANRTPEIADPIFTQYGGSDYRNYVASAMRSKARGMFVSLYGGDAVTLFQQARPYGFFERKSPIVDSANEFIVSRAMRAQTPDMWVGSHWYFGAFRGNPINDRLYAAYVARTGDAFPDGFLSEGHAAVMAYAAAMKKTGGDASTPAVIDALSGLTFDSATGPRTIRAEDHQAIKPVVQYRLRGAQTPAGFEVVDFRVVPGAEVIEPPTPGAPVQW</sequence>
<dbReference type="PANTHER" id="PTHR30483">
    <property type="entry name" value="LEUCINE-SPECIFIC-BINDING PROTEIN"/>
    <property type="match status" value="1"/>
</dbReference>
<keyword evidence="3 5" id="KW-0732">Signal</keyword>
<keyword evidence="4" id="KW-0029">Amino-acid transport</keyword>
<dbReference type="AlphaFoldDB" id="A0A2W7HUZ8"/>
<dbReference type="PANTHER" id="PTHR30483:SF37">
    <property type="entry name" value="ABC TRANSPORTER SUBSTRATE-BINDING PROTEIN"/>
    <property type="match status" value="1"/>
</dbReference>
<dbReference type="Gene3D" id="3.40.50.2300">
    <property type="match status" value="2"/>
</dbReference>
<dbReference type="InterPro" id="IPR028081">
    <property type="entry name" value="Leu-bd"/>
</dbReference>
<dbReference type="PROSITE" id="PS51318">
    <property type="entry name" value="TAT"/>
    <property type="match status" value="1"/>
</dbReference>
<dbReference type="Proteomes" id="UP000249688">
    <property type="component" value="Unassembled WGS sequence"/>
</dbReference>
<accession>A0A2W7HUZ8</accession>
<keyword evidence="8" id="KW-1185">Reference proteome</keyword>
<keyword evidence="2" id="KW-0813">Transport</keyword>
<dbReference type="InterPro" id="IPR051010">
    <property type="entry name" value="BCAA_transport"/>
</dbReference>
<name>A0A2W7HUZ8_9PROT</name>
<dbReference type="OrthoDB" id="9783240at2"/>
<feature type="domain" description="Leucine-binding protein" evidence="6">
    <location>
        <begin position="33"/>
        <end position="383"/>
    </location>
</feature>
<evidence type="ECO:0000256" key="3">
    <source>
        <dbReference type="ARBA" id="ARBA00022729"/>
    </source>
</evidence>
<evidence type="ECO:0000256" key="1">
    <source>
        <dbReference type="ARBA" id="ARBA00010062"/>
    </source>
</evidence>
<dbReference type="InterPro" id="IPR000709">
    <property type="entry name" value="Leu_Ile_Val-bd"/>
</dbReference>
<dbReference type="InterPro" id="IPR006311">
    <property type="entry name" value="TAT_signal"/>
</dbReference>
<evidence type="ECO:0000313" key="8">
    <source>
        <dbReference type="Proteomes" id="UP000249688"/>
    </source>
</evidence>
<feature type="chain" id="PRO_5016068367" evidence="5">
    <location>
        <begin position="23"/>
        <end position="416"/>
    </location>
</feature>
<dbReference type="EMBL" id="QKYU01000040">
    <property type="protein sequence ID" value="PZW37830.1"/>
    <property type="molecule type" value="Genomic_DNA"/>
</dbReference>
<comment type="caution">
    <text evidence="7">The sequence shown here is derived from an EMBL/GenBank/DDBJ whole genome shotgun (WGS) entry which is preliminary data.</text>
</comment>
<evidence type="ECO:0000256" key="4">
    <source>
        <dbReference type="ARBA" id="ARBA00022970"/>
    </source>
</evidence>
<protein>
    <submittedName>
        <fullName evidence="7">Amino acid/amide ABC transporter substrate-binding protein (HAAT family)</fullName>
    </submittedName>
</protein>
<dbReference type="CDD" id="cd06330">
    <property type="entry name" value="PBP1_As_SBP-like"/>
    <property type="match status" value="1"/>
</dbReference>
<dbReference type="InterPro" id="IPR028082">
    <property type="entry name" value="Peripla_BP_I"/>
</dbReference>
<reference evidence="7 8" key="1">
    <citation type="submission" date="2018-06" db="EMBL/GenBank/DDBJ databases">
        <title>Genomic Encyclopedia of Archaeal and Bacterial Type Strains, Phase II (KMG-II): from individual species to whole genera.</title>
        <authorList>
            <person name="Goeker M."/>
        </authorList>
    </citation>
    <scope>NUCLEOTIDE SEQUENCE [LARGE SCALE GENOMIC DNA]</scope>
    <source>
        <strain evidence="7 8">DSM 24525</strain>
    </source>
</reference>
<dbReference type="RefSeq" id="WP_111400443.1">
    <property type="nucleotide sequence ID" value="NZ_QKYU01000040.1"/>
</dbReference>
<proteinExistence type="inferred from homology"/>
<dbReference type="GO" id="GO:0006865">
    <property type="term" value="P:amino acid transport"/>
    <property type="evidence" value="ECO:0007669"/>
    <property type="project" value="UniProtKB-KW"/>
</dbReference>
<dbReference type="PRINTS" id="PR00337">
    <property type="entry name" value="LEUILEVALBP"/>
</dbReference>
<evidence type="ECO:0000313" key="7">
    <source>
        <dbReference type="EMBL" id="PZW37830.1"/>
    </source>
</evidence>
<evidence type="ECO:0000256" key="5">
    <source>
        <dbReference type="SAM" id="SignalP"/>
    </source>
</evidence>
<evidence type="ECO:0000259" key="6">
    <source>
        <dbReference type="Pfam" id="PF13458"/>
    </source>
</evidence>
<gene>
    <name evidence="7" type="ORF">C8P66_1408</name>
</gene>
<evidence type="ECO:0000256" key="2">
    <source>
        <dbReference type="ARBA" id="ARBA00022448"/>
    </source>
</evidence>